<dbReference type="GO" id="GO:0000166">
    <property type="term" value="F:nucleotide binding"/>
    <property type="evidence" value="ECO:0007669"/>
    <property type="project" value="UniProtKB-KW"/>
</dbReference>
<accession>A0A261T915</accession>
<evidence type="ECO:0000313" key="5">
    <source>
        <dbReference type="Proteomes" id="UP000216913"/>
    </source>
</evidence>
<dbReference type="InterPro" id="IPR012675">
    <property type="entry name" value="Beta-grasp_dom_sf"/>
</dbReference>
<dbReference type="SUPFAM" id="SSF54285">
    <property type="entry name" value="MoaD/ThiS"/>
    <property type="match status" value="1"/>
</dbReference>
<organism evidence="4 5">
    <name type="scientific">Bordetella genomosp. 5</name>
    <dbReference type="NCBI Taxonomy" id="1395608"/>
    <lineage>
        <taxon>Bacteria</taxon>
        <taxon>Pseudomonadati</taxon>
        <taxon>Pseudomonadota</taxon>
        <taxon>Betaproteobacteria</taxon>
        <taxon>Burkholderiales</taxon>
        <taxon>Alcaligenaceae</taxon>
        <taxon>Bordetella</taxon>
    </lineage>
</organism>
<evidence type="ECO:0000256" key="1">
    <source>
        <dbReference type="ARBA" id="ARBA00022741"/>
    </source>
</evidence>
<name>A0A261T915_9BORD</name>
<dbReference type="Proteomes" id="UP000216913">
    <property type="component" value="Unassembled WGS sequence"/>
</dbReference>
<dbReference type="UniPathway" id="UPA00344"/>
<dbReference type="CDD" id="cd00754">
    <property type="entry name" value="Ubl_MoaD"/>
    <property type="match status" value="1"/>
</dbReference>
<dbReference type="AlphaFoldDB" id="A0A261T915"/>
<evidence type="ECO:0000256" key="2">
    <source>
        <dbReference type="ARBA" id="ARBA00024200"/>
    </source>
</evidence>
<dbReference type="OrthoDB" id="9801945at2"/>
<dbReference type="InterPro" id="IPR044672">
    <property type="entry name" value="MOCS2A"/>
</dbReference>
<keyword evidence="1" id="KW-0547">Nucleotide-binding</keyword>
<gene>
    <name evidence="4" type="ORF">CAL25_21115</name>
</gene>
<dbReference type="PANTHER" id="PTHR33359:SF1">
    <property type="entry name" value="MOLYBDOPTERIN SYNTHASE SULFUR CARRIER SUBUNIT"/>
    <property type="match status" value="1"/>
</dbReference>
<proteinExistence type="inferred from homology"/>
<dbReference type="Gene3D" id="3.10.20.30">
    <property type="match status" value="1"/>
</dbReference>
<dbReference type="EMBL" id="NEVP01000012">
    <property type="protein sequence ID" value="OZI45732.1"/>
    <property type="molecule type" value="Genomic_DNA"/>
</dbReference>
<dbReference type="InterPro" id="IPR016155">
    <property type="entry name" value="Mopterin_synth/thiamin_S_b"/>
</dbReference>
<comment type="similarity">
    <text evidence="2">Belongs to the MoaD family.</text>
</comment>
<evidence type="ECO:0000256" key="3">
    <source>
        <dbReference type="ARBA" id="ARBA00024247"/>
    </source>
</evidence>
<dbReference type="RefSeq" id="WP_094803536.1">
    <property type="nucleotide sequence ID" value="NZ_NEVP01000012.1"/>
</dbReference>
<reference evidence="4 5" key="1">
    <citation type="submission" date="2017-05" db="EMBL/GenBank/DDBJ databases">
        <title>Complete and WGS of Bordetella genogroups.</title>
        <authorList>
            <person name="Spilker T."/>
            <person name="LiPuma J."/>
        </authorList>
    </citation>
    <scope>NUCLEOTIDE SEQUENCE [LARGE SCALE GENOMIC DNA]</scope>
    <source>
        <strain evidence="4 5">AU10456</strain>
    </source>
</reference>
<protein>
    <recommendedName>
        <fullName evidence="3">Molybdopterin synthase sulfur carrier subunit</fullName>
    </recommendedName>
</protein>
<comment type="caution">
    <text evidence="4">The sequence shown here is derived from an EMBL/GenBank/DDBJ whole genome shotgun (WGS) entry which is preliminary data.</text>
</comment>
<evidence type="ECO:0000313" key="4">
    <source>
        <dbReference type="EMBL" id="OZI45732.1"/>
    </source>
</evidence>
<dbReference type="PANTHER" id="PTHR33359">
    <property type="entry name" value="MOLYBDOPTERIN SYNTHASE SULFUR CARRIER SUBUNIT"/>
    <property type="match status" value="1"/>
</dbReference>
<sequence>MNGATIDLLYFARIAELTGKRSEVWPLAGPTTGTQLLAALTERYPQLGQTRRLKLAINQTHAKPDAVIAPGDEVAVFEPVTGG</sequence>
<dbReference type="GO" id="GO:1990133">
    <property type="term" value="C:molybdopterin adenylyltransferase complex"/>
    <property type="evidence" value="ECO:0007669"/>
    <property type="project" value="TreeGrafter"/>
</dbReference>
<keyword evidence="5" id="KW-1185">Reference proteome</keyword>
<dbReference type="GO" id="GO:0006777">
    <property type="term" value="P:Mo-molybdopterin cofactor biosynthetic process"/>
    <property type="evidence" value="ECO:0007669"/>
    <property type="project" value="InterPro"/>
</dbReference>
<dbReference type="InterPro" id="IPR003749">
    <property type="entry name" value="ThiS/MoaD-like"/>
</dbReference>
<dbReference type="Pfam" id="PF02597">
    <property type="entry name" value="ThiS"/>
    <property type="match status" value="1"/>
</dbReference>